<dbReference type="PROSITE" id="PS00086">
    <property type="entry name" value="CYTOCHROME_P450"/>
    <property type="match status" value="1"/>
</dbReference>
<dbReference type="InterPro" id="IPR002401">
    <property type="entry name" value="Cyt_P450_E_grp-I"/>
</dbReference>
<reference evidence="9 10" key="1">
    <citation type="submission" date="2015-01" db="EMBL/GenBank/DDBJ databases">
        <title>The Genome Sequence of Exophiala xenobiotica CBS118157.</title>
        <authorList>
            <consortium name="The Broad Institute Genomics Platform"/>
            <person name="Cuomo C."/>
            <person name="de Hoog S."/>
            <person name="Gorbushina A."/>
            <person name="Stielow B."/>
            <person name="Teixiera M."/>
            <person name="Abouelleil A."/>
            <person name="Chapman S.B."/>
            <person name="Priest M."/>
            <person name="Young S.K."/>
            <person name="Wortman J."/>
            <person name="Nusbaum C."/>
            <person name="Birren B."/>
        </authorList>
    </citation>
    <scope>NUCLEOTIDE SEQUENCE [LARGE SCALE GENOMIC DNA]</scope>
    <source>
        <strain evidence="9 10">CBS 118157</strain>
    </source>
</reference>
<evidence type="ECO:0000256" key="7">
    <source>
        <dbReference type="RuleBase" id="RU000461"/>
    </source>
</evidence>
<dbReference type="InterPro" id="IPR036396">
    <property type="entry name" value="Cyt_P450_sf"/>
</dbReference>
<dbReference type="InterPro" id="IPR001128">
    <property type="entry name" value="Cyt_P450"/>
</dbReference>
<keyword evidence="8" id="KW-1133">Transmembrane helix</keyword>
<dbReference type="PANTHER" id="PTHR24305:SF166">
    <property type="entry name" value="CYTOCHROME P450 12A4, MITOCHONDRIAL-RELATED"/>
    <property type="match status" value="1"/>
</dbReference>
<dbReference type="OrthoDB" id="1470350at2759"/>
<proteinExistence type="inferred from homology"/>
<evidence type="ECO:0000256" key="1">
    <source>
        <dbReference type="ARBA" id="ARBA00001971"/>
    </source>
</evidence>
<dbReference type="PANTHER" id="PTHR24305">
    <property type="entry name" value="CYTOCHROME P450"/>
    <property type="match status" value="1"/>
</dbReference>
<dbReference type="GeneID" id="25330028"/>
<dbReference type="RefSeq" id="XP_013313071.1">
    <property type="nucleotide sequence ID" value="XM_013457617.1"/>
</dbReference>
<organism evidence="9 10">
    <name type="scientific">Exophiala xenobiotica</name>
    <dbReference type="NCBI Taxonomy" id="348802"/>
    <lineage>
        <taxon>Eukaryota</taxon>
        <taxon>Fungi</taxon>
        <taxon>Dikarya</taxon>
        <taxon>Ascomycota</taxon>
        <taxon>Pezizomycotina</taxon>
        <taxon>Eurotiomycetes</taxon>
        <taxon>Chaetothyriomycetidae</taxon>
        <taxon>Chaetothyriales</taxon>
        <taxon>Herpotrichiellaceae</taxon>
        <taxon>Exophiala</taxon>
    </lineage>
</organism>
<evidence type="ECO:0000313" key="9">
    <source>
        <dbReference type="EMBL" id="KIW52487.1"/>
    </source>
</evidence>
<keyword evidence="10" id="KW-1185">Reference proteome</keyword>
<dbReference type="HOGENOM" id="CLU_001570_5_11_1"/>
<evidence type="ECO:0008006" key="11">
    <source>
        <dbReference type="Google" id="ProtNLM"/>
    </source>
</evidence>
<dbReference type="AlphaFoldDB" id="A0A0D2CR97"/>
<dbReference type="Proteomes" id="UP000054342">
    <property type="component" value="Unassembled WGS sequence"/>
</dbReference>
<evidence type="ECO:0000256" key="4">
    <source>
        <dbReference type="ARBA" id="ARBA00023002"/>
    </source>
</evidence>
<keyword evidence="8" id="KW-0812">Transmembrane</keyword>
<dbReference type="GO" id="GO:0005506">
    <property type="term" value="F:iron ion binding"/>
    <property type="evidence" value="ECO:0007669"/>
    <property type="project" value="InterPro"/>
</dbReference>
<dbReference type="InterPro" id="IPR050121">
    <property type="entry name" value="Cytochrome_P450_monoxygenase"/>
</dbReference>
<keyword evidence="8" id="KW-0472">Membrane</keyword>
<keyword evidence="3 6" id="KW-0479">Metal-binding</keyword>
<keyword evidence="6 7" id="KW-0349">Heme</keyword>
<dbReference type="GO" id="GO:0004497">
    <property type="term" value="F:monooxygenase activity"/>
    <property type="evidence" value="ECO:0007669"/>
    <property type="project" value="UniProtKB-KW"/>
</dbReference>
<sequence>MTYTFLNTLLGAALVVKFVLGYSLIHQPIIFLSSTIHIQLILTALWVIWLAPIVSPLRKFPLAPQGPWWKTFLLEPEPDDLERYMRSTPNDGLIRYFGVFHDERLLITKPQGTKDMMLLQPYNFNKLAISRKLIGHLTGRGLVIVDQEEHKRQRKAMAPAFKFKHIKNLFPKFWFHATRLVQALEDHIDRTTEESAMGCRIDVDNWLMRTTLDVIASAGFGVNVNATQAPDNELARLLPLAMTTSSRATFYRLLGSLLPEWLYFRLPMERKFEIDRMKKALHNATMPLIEARKAAFSRRETLDPEAGEDKNTGDFADTDVIATLLRFPHPPSDEELLAQSATIMVAGQDTTSVATTWALYLLAHHPNVQAALRHEVQTHLPSPDSKTESVDAPLVESLPFLAAVCSETLRLFPPAPILRRQVAKPGTTLLGEHLPVGTQVATSIWGTHHSESIWGLDADQFKPERFLRQAENGKLKFDPHGGLEGEAATYSFVPFGAGVRSCIGERFARGEFAILLAVLVGKFDWTLTNPKAKMGDDVVLNFSLIIKPQGGLSLMARKIEGW</sequence>
<evidence type="ECO:0000256" key="3">
    <source>
        <dbReference type="ARBA" id="ARBA00022723"/>
    </source>
</evidence>
<dbReference type="GO" id="GO:0020037">
    <property type="term" value="F:heme binding"/>
    <property type="evidence" value="ECO:0007669"/>
    <property type="project" value="InterPro"/>
</dbReference>
<dbReference type="PRINTS" id="PR00385">
    <property type="entry name" value="P450"/>
</dbReference>
<feature type="binding site" description="axial binding residue" evidence="6">
    <location>
        <position position="502"/>
    </location>
    <ligand>
        <name>heme</name>
        <dbReference type="ChEBI" id="CHEBI:30413"/>
    </ligand>
    <ligandPart>
        <name>Fe</name>
        <dbReference type="ChEBI" id="CHEBI:18248"/>
    </ligandPart>
</feature>
<keyword evidence="4 7" id="KW-0560">Oxidoreductase</keyword>
<gene>
    <name evidence="9" type="ORF">PV05_08120</name>
</gene>
<dbReference type="InterPro" id="IPR017972">
    <property type="entry name" value="Cyt_P450_CS"/>
</dbReference>
<comment type="cofactor">
    <cofactor evidence="1 6">
        <name>heme</name>
        <dbReference type="ChEBI" id="CHEBI:30413"/>
    </cofactor>
</comment>
<dbReference type="STRING" id="348802.A0A0D2CR97"/>
<name>A0A0D2CR97_9EURO</name>
<evidence type="ECO:0000256" key="5">
    <source>
        <dbReference type="ARBA" id="ARBA00023004"/>
    </source>
</evidence>
<keyword evidence="5 6" id="KW-0408">Iron</keyword>
<dbReference type="Pfam" id="PF00067">
    <property type="entry name" value="p450"/>
    <property type="match status" value="1"/>
</dbReference>
<keyword evidence="7" id="KW-0503">Monooxygenase</keyword>
<accession>A0A0D2CR97</accession>
<feature type="transmembrane region" description="Helical" evidence="8">
    <location>
        <begin position="31"/>
        <end position="51"/>
    </location>
</feature>
<evidence type="ECO:0000256" key="8">
    <source>
        <dbReference type="SAM" id="Phobius"/>
    </source>
</evidence>
<evidence type="ECO:0000313" key="10">
    <source>
        <dbReference type="Proteomes" id="UP000054342"/>
    </source>
</evidence>
<evidence type="ECO:0000256" key="6">
    <source>
        <dbReference type="PIRSR" id="PIRSR602401-1"/>
    </source>
</evidence>
<dbReference type="Gene3D" id="1.10.630.10">
    <property type="entry name" value="Cytochrome P450"/>
    <property type="match status" value="1"/>
</dbReference>
<dbReference type="SUPFAM" id="SSF48264">
    <property type="entry name" value="Cytochrome P450"/>
    <property type="match status" value="1"/>
</dbReference>
<dbReference type="GO" id="GO:0016705">
    <property type="term" value="F:oxidoreductase activity, acting on paired donors, with incorporation or reduction of molecular oxygen"/>
    <property type="evidence" value="ECO:0007669"/>
    <property type="project" value="InterPro"/>
</dbReference>
<comment type="similarity">
    <text evidence="2 7">Belongs to the cytochrome P450 family.</text>
</comment>
<dbReference type="EMBL" id="KN847321">
    <property type="protein sequence ID" value="KIW52487.1"/>
    <property type="molecule type" value="Genomic_DNA"/>
</dbReference>
<dbReference type="PRINTS" id="PR00463">
    <property type="entry name" value="EP450I"/>
</dbReference>
<protein>
    <recommendedName>
        <fullName evidence="11">Cytochrome P450</fullName>
    </recommendedName>
</protein>
<evidence type="ECO:0000256" key="2">
    <source>
        <dbReference type="ARBA" id="ARBA00010617"/>
    </source>
</evidence>